<evidence type="ECO:0000313" key="3">
    <source>
        <dbReference type="Proteomes" id="UP000320735"/>
    </source>
</evidence>
<keyword evidence="3" id="KW-1185">Reference proteome</keyword>
<dbReference type="InterPro" id="IPR047961">
    <property type="entry name" value="Transp_suffix-like"/>
</dbReference>
<keyword evidence="1" id="KW-0472">Membrane</keyword>
<dbReference type="OrthoDB" id="278817at2"/>
<feature type="transmembrane region" description="Helical" evidence="1">
    <location>
        <begin position="94"/>
        <end position="114"/>
    </location>
</feature>
<dbReference type="NCBIfam" id="NF033684">
    <property type="entry name" value="suffix_2_RND"/>
    <property type="match status" value="1"/>
</dbReference>
<keyword evidence="1" id="KW-1133">Transmembrane helix</keyword>
<dbReference type="RefSeq" id="WP_146373139.1">
    <property type="nucleotide sequence ID" value="NZ_SJPP01000002.1"/>
</dbReference>
<accession>A0A5C6BCW7</accession>
<feature type="transmembrane region" description="Helical" evidence="1">
    <location>
        <begin position="43"/>
        <end position="65"/>
    </location>
</feature>
<gene>
    <name evidence="2" type="ORF">CA54_46890</name>
</gene>
<evidence type="ECO:0000313" key="2">
    <source>
        <dbReference type="EMBL" id="TWU09447.1"/>
    </source>
</evidence>
<reference evidence="2 3" key="1">
    <citation type="submission" date="2019-02" db="EMBL/GenBank/DDBJ databases">
        <title>Deep-cultivation of Planctomycetes and their phenomic and genomic characterization uncovers novel biology.</title>
        <authorList>
            <person name="Wiegand S."/>
            <person name="Jogler M."/>
            <person name="Boedeker C."/>
            <person name="Pinto D."/>
            <person name="Vollmers J."/>
            <person name="Rivas-Marin E."/>
            <person name="Kohn T."/>
            <person name="Peeters S.H."/>
            <person name="Heuer A."/>
            <person name="Rast P."/>
            <person name="Oberbeckmann S."/>
            <person name="Bunk B."/>
            <person name="Jeske O."/>
            <person name="Meyerdierks A."/>
            <person name="Storesund J.E."/>
            <person name="Kallscheuer N."/>
            <person name="Luecker S."/>
            <person name="Lage O.M."/>
            <person name="Pohl T."/>
            <person name="Merkel B.J."/>
            <person name="Hornburger P."/>
            <person name="Mueller R.-W."/>
            <person name="Bruemmer F."/>
            <person name="Labrenz M."/>
            <person name="Spormann A.M."/>
            <person name="Op Den Camp H."/>
            <person name="Overmann J."/>
            <person name="Amann R."/>
            <person name="Jetten M.S.M."/>
            <person name="Mascher T."/>
            <person name="Medema M.H."/>
            <person name="Devos D.P."/>
            <person name="Kaster A.-K."/>
            <person name="Ovreas L."/>
            <person name="Rohde M."/>
            <person name="Galperin M.Y."/>
            <person name="Jogler C."/>
        </authorList>
    </citation>
    <scope>NUCLEOTIDE SEQUENCE [LARGE SCALE GENOMIC DNA]</scope>
    <source>
        <strain evidence="2 3">CA54</strain>
    </source>
</reference>
<name>A0A5C6BCW7_9PLAN</name>
<dbReference type="EMBL" id="SJPP01000002">
    <property type="protein sequence ID" value="TWU09447.1"/>
    <property type="molecule type" value="Genomic_DNA"/>
</dbReference>
<evidence type="ECO:0000256" key="1">
    <source>
        <dbReference type="SAM" id="Phobius"/>
    </source>
</evidence>
<sequence length="174" mass="18840">MSDERSQAGWRTKVGFAIFVVSIGWPVLIPLLVLLGVSATTTAVFSGIMVVAAEFLLIAAAAVAGKEGLAFIKAMVFGFFKSYGPPSEVSRTRYTIGLVMFMTPLAFGWASPYLAHYFPGLAAGQLVYSFSFDVLLLISLFVLGSGFWDKLRSLFQHNAYVVIPEKPSAESTPQ</sequence>
<dbReference type="Proteomes" id="UP000320735">
    <property type="component" value="Unassembled WGS sequence"/>
</dbReference>
<proteinExistence type="predicted"/>
<keyword evidence="1" id="KW-0812">Transmembrane</keyword>
<feature type="transmembrane region" description="Helical" evidence="1">
    <location>
        <begin position="14"/>
        <end position="37"/>
    </location>
</feature>
<comment type="caution">
    <text evidence="2">The sequence shown here is derived from an EMBL/GenBank/DDBJ whole genome shotgun (WGS) entry which is preliminary data.</text>
</comment>
<evidence type="ECO:0008006" key="4">
    <source>
        <dbReference type="Google" id="ProtNLM"/>
    </source>
</evidence>
<dbReference type="AlphaFoldDB" id="A0A5C6BCW7"/>
<organism evidence="2 3">
    <name type="scientific">Symmachiella macrocystis</name>
    <dbReference type="NCBI Taxonomy" id="2527985"/>
    <lineage>
        <taxon>Bacteria</taxon>
        <taxon>Pseudomonadati</taxon>
        <taxon>Planctomycetota</taxon>
        <taxon>Planctomycetia</taxon>
        <taxon>Planctomycetales</taxon>
        <taxon>Planctomycetaceae</taxon>
        <taxon>Symmachiella</taxon>
    </lineage>
</organism>
<protein>
    <recommendedName>
        <fullName evidence="4">Transporter suffix domain-containing protein</fullName>
    </recommendedName>
</protein>
<feature type="transmembrane region" description="Helical" evidence="1">
    <location>
        <begin position="126"/>
        <end position="148"/>
    </location>
</feature>